<dbReference type="EMBL" id="FNOY01000044">
    <property type="protein sequence ID" value="SDY58124.1"/>
    <property type="molecule type" value="Genomic_DNA"/>
</dbReference>
<dbReference type="Proteomes" id="UP000198640">
    <property type="component" value="Unassembled WGS sequence"/>
</dbReference>
<sequence length="45" mass="5144">MVTGKAQKEQRVTFMLLFLKNLLAGLKIRQSKKECVSRGTYLAFP</sequence>
<gene>
    <name evidence="1" type="ORF">SAMN05421881_104420</name>
</gene>
<accession>A0A1H3L2I6</accession>
<evidence type="ECO:0000313" key="2">
    <source>
        <dbReference type="Proteomes" id="UP000198640"/>
    </source>
</evidence>
<reference evidence="1 2" key="1">
    <citation type="submission" date="2016-10" db="EMBL/GenBank/DDBJ databases">
        <authorList>
            <person name="de Groot N.N."/>
        </authorList>
    </citation>
    <scope>NUCLEOTIDE SEQUENCE [LARGE SCALE GENOMIC DNA]</scope>
    <source>
        <strain evidence="1 2">Nm1</strain>
    </source>
</reference>
<dbReference type="STRING" id="44576.SAMN05421881_104420"/>
<organism evidence="1 2">
    <name type="scientific">Nitrosomonas halophila</name>
    <dbReference type="NCBI Taxonomy" id="44576"/>
    <lineage>
        <taxon>Bacteria</taxon>
        <taxon>Pseudomonadati</taxon>
        <taxon>Pseudomonadota</taxon>
        <taxon>Betaproteobacteria</taxon>
        <taxon>Nitrosomonadales</taxon>
        <taxon>Nitrosomonadaceae</taxon>
        <taxon>Nitrosomonas</taxon>
    </lineage>
</organism>
<protein>
    <submittedName>
        <fullName evidence="1">Uncharacterized protein</fullName>
    </submittedName>
</protein>
<evidence type="ECO:0000313" key="1">
    <source>
        <dbReference type="EMBL" id="SDY58124.1"/>
    </source>
</evidence>
<proteinExistence type="predicted"/>
<name>A0A1H3L2I6_9PROT</name>
<keyword evidence="2" id="KW-1185">Reference proteome</keyword>
<dbReference type="AlphaFoldDB" id="A0A1H3L2I6"/>
<dbReference type="RefSeq" id="WP_176974010.1">
    <property type="nucleotide sequence ID" value="NZ_FNOY01000044.1"/>
</dbReference>